<reference evidence="3" key="1">
    <citation type="submission" date="2022-11" db="EMBL/GenBank/DDBJ databases">
        <authorList>
            <person name="Petersen C."/>
        </authorList>
    </citation>
    <scope>NUCLEOTIDE SEQUENCE</scope>
    <source>
        <strain evidence="3">IBT 19713</strain>
    </source>
</reference>
<dbReference type="PANTHER" id="PTHR20858">
    <property type="entry name" value="PHOSPHOMETHYLPYRIMIDINE KINASE"/>
    <property type="match status" value="1"/>
</dbReference>
<dbReference type="GO" id="GO:0050334">
    <property type="term" value="F:thiaminase activity"/>
    <property type="evidence" value="ECO:0007669"/>
    <property type="project" value="InterPro"/>
</dbReference>
<evidence type="ECO:0000259" key="1">
    <source>
        <dbReference type="Pfam" id="PF03070"/>
    </source>
</evidence>
<dbReference type="CDD" id="cd01169">
    <property type="entry name" value="HMPP_kinase"/>
    <property type="match status" value="1"/>
</dbReference>
<dbReference type="PANTHER" id="PTHR20858:SF17">
    <property type="entry name" value="HYDROXYMETHYLPYRIMIDINE_PHOSPHOMETHYLPYRIMIDINE KINASE THI20-RELATED"/>
    <property type="match status" value="1"/>
</dbReference>
<comment type="caution">
    <text evidence="3">The sequence shown here is derived from an EMBL/GenBank/DDBJ whole genome shotgun (WGS) entry which is preliminary data.</text>
</comment>
<dbReference type="SUPFAM" id="SSF53613">
    <property type="entry name" value="Ribokinase-like"/>
    <property type="match status" value="1"/>
</dbReference>
<dbReference type="AlphaFoldDB" id="A0A9W9P0F3"/>
<dbReference type="GO" id="GO:0009228">
    <property type="term" value="P:thiamine biosynthetic process"/>
    <property type="evidence" value="ECO:0007669"/>
    <property type="project" value="InterPro"/>
</dbReference>
<evidence type="ECO:0000259" key="2">
    <source>
        <dbReference type="Pfam" id="PF08543"/>
    </source>
</evidence>
<dbReference type="FunFam" id="1.20.910.10:FF:000003">
    <property type="entry name" value="Hydroxymethylpyrimidine/phosphomethylpyrimidine kinase THI20"/>
    <property type="match status" value="1"/>
</dbReference>
<dbReference type="GO" id="GO:0008972">
    <property type="term" value="F:phosphomethylpyrimidine kinase activity"/>
    <property type="evidence" value="ECO:0007669"/>
    <property type="project" value="InterPro"/>
</dbReference>
<dbReference type="Gene3D" id="3.40.1190.20">
    <property type="match status" value="1"/>
</dbReference>
<dbReference type="SUPFAM" id="SSF48613">
    <property type="entry name" value="Heme oxygenase-like"/>
    <property type="match status" value="1"/>
</dbReference>
<dbReference type="RefSeq" id="XP_058330923.1">
    <property type="nucleotide sequence ID" value="XM_058475183.1"/>
</dbReference>
<proteinExistence type="predicted"/>
<dbReference type="Pfam" id="PF03070">
    <property type="entry name" value="TENA_THI-4"/>
    <property type="match status" value="1"/>
</dbReference>
<gene>
    <name evidence="3" type="ORF">N7468_005887</name>
</gene>
<keyword evidence="4" id="KW-1185">Reference proteome</keyword>
<dbReference type="InterPro" id="IPR004399">
    <property type="entry name" value="HMP/HMP-P_kinase_dom"/>
</dbReference>
<protein>
    <submittedName>
        <fullName evidence="3">Heme oxygenase-like multi-helical</fullName>
    </submittedName>
</protein>
<dbReference type="FunFam" id="3.40.1190.20:FF:000034">
    <property type="entry name" value="Putative hydroxymethylpyrimidine/ phosphomethylpyrimidine kinase 2"/>
    <property type="match status" value="1"/>
</dbReference>
<dbReference type="InterPro" id="IPR013749">
    <property type="entry name" value="PM/HMP-P_kinase-1"/>
</dbReference>
<dbReference type="OrthoDB" id="10028886at2759"/>
<dbReference type="InterPro" id="IPR029056">
    <property type="entry name" value="Ribokinase-like"/>
</dbReference>
<dbReference type="InterPro" id="IPR027574">
    <property type="entry name" value="Thiaminase_II"/>
</dbReference>
<dbReference type="NCBIfam" id="TIGR04306">
    <property type="entry name" value="salvage_TenA"/>
    <property type="match status" value="1"/>
</dbReference>
<evidence type="ECO:0000313" key="3">
    <source>
        <dbReference type="EMBL" id="KAJ5232931.1"/>
    </source>
</evidence>
<sequence length="512" mass="56012">MSVKRVLVIAGSDSSGGAGLEADQRVLAAHGCYALTATTGLTAQNTLGVQDIFVVPSEFVRKQINAGLEDIGADVVKLGMLSSAETIDVIAETLQSHQVSHIVLDPVMVSTSGSQLLPEKAVKELRTKLLPMTTIVTPNIPEAQLLLKDAGLAVTEPTNLDGIIRLAKNLSTLGPKSVLLKGGHIPLTEDHKVAQSAEESSIVIDVLYDRESDTTSLFDTEYLVSKNTHGTGCSLASAIAANLAAGKDKVRAVHDAVRFVEAGIKTSFDLGKGSGPINHFHSIYTMPFAPGRFLEYLLGRPDVHKVWHPFTHHEFVEGMGQGTLLVERFKEYLVQDYLYLIQFARSNALAAYKSQKMDSIAASSNIVLHIQREMALHLDYCASFGLSKEEIEAHQETIACTAYSRFILDVGQSEDWLALQMALAPCLHGYGAIAKRLHSSKDTLREGNPYMKWIENYVADDYTEAVRIGAALLEEHVHKVSPTRMEELIKIFVRATELEISFWDMGLSDKKV</sequence>
<dbReference type="GO" id="GO:0005829">
    <property type="term" value="C:cytosol"/>
    <property type="evidence" value="ECO:0007669"/>
    <property type="project" value="TreeGrafter"/>
</dbReference>
<dbReference type="CDD" id="cd19367">
    <property type="entry name" value="TenA_C_ScTHI20-like"/>
    <property type="match status" value="1"/>
</dbReference>
<dbReference type="Pfam" id="PF08543">
    <property type="entry name" value="Phos_pyr_kin"/>
    <property type="match status" value="1"/>
</dbReference>
<accession>A0A9W9P0F3</accession>
<dbReference type="Proteomes" id="UP001150941">
    <property type="component" value="Unassembled WGS sequence"/>
</dbReference>
<evidence type="ECO:0000313" key="4">
    <source>
        <dbReference type="Proteomes" id="UP001150941"/>
    </source>
</evidence>
<dbReference type="GeneID" id="83202486"/>
<dbReference type="EMBL" id="JAPQKS010000004">
    <property type="protein sequence ID" value="KAJ5232931.1"/>
    <property type="molecule type" value="Genomic_DNA"/>
</dbReference>
<dbReference type="GO" id="GO:0008902">
    <property type="term" value="F:hydroxymethylpyrimidine kinase activity"/>
    <property type="evidence" value="ECO:0007669"/>
    <property type="project" value="TreeGrafter"/>
</dbReference>
<feature type="domain" description="Pyridoxamine kinase/Phosphomethylpyrimidine kinase" evidence="2">
    <location>
        <begin position="13"/>
        <end position="278"/>
    </location>
</feature>
<organism evidence="3 4">
    <name type="scientific">Penicillium chermesinum</name>
    <dbReference type="NCBI Taxonomy" id="63820"/>
    <lineage>
        <taxon>Eukaryota</taxon>
        <taxon>Fungi</taxon>
        <taxon>Dikarya</taxon>
        <taxon>Ascomycota</taxon>
        <taxon>Pezizomycotina</taxon>
        <taxon>Eurotiomycetes</taxon>
        <taxon>Eurotiomycetidae</taxon>
        <taxon>Eurotiales</taxon>
        <taxon>Aspergillaceae</taxon>
        <taxon>Penicillium</taxon>
    </lineage>
</organism>
<name>A0A9W9P0F3_9EURO</name>
<dbReference type="Gene3D" id="1.20.910.10">
    <property type="entry name" value="Heme oxygenase-like"/>
    <property type="match status" value="1"/>
</dbReference>
<dbReference type="InterPro" id="IPR016084">
    <property type="entry name" value="Haem_Oase-like_multi-hlx"/>
</dbReference>
<dbReference type="InterPro" id="IPR004305">
    <property type="entry name" value="Thiaminase-2/PQQC"/>
</dbReference>
<dbReference type="NCBIfam" id="TIGR00097">
    <property type="entry name" value="HMP-P_kinase"/>
    <property type="match status" value="1"/>
</dbReference>
<feature type="domain" description="Thiaminase-2/PQQC" evidence="1">
    <location>
        <begin position="301"/>
        <end position="507"/>
    </location>
</feature>
<reference evidence="3" key="2">
    <citation type="journal article" date="2023" name="IMA Fungus">
        <title>Comparative genomic study of the Penicillium genus elucidates a diverse pangenome and 15 lateral gene transfer events.</title>
        <authorList>
            <person name="Petersen C."/>
            <person name="Sorensen T."/>
            <person name="Nielsen M.R."/>
            <person name="Sondergaard T.E."/>
            <person name="Sorensen J.L."/>
            <person name="Fitzpatrick D.A."/>
            <person name="Frisvad J.C."/>
            <person name="Nielsen K.L."/>
        </authorList>
    </citation>
    <scope>NUCLEOTIDE SEQUENCE</scope>
    <source>
        <strain evidence="3">IBT 19713</strain>
    </source>
</reference>